<dbReference type="Pfam" id="PF12973">
    <property type="entry name" value="Cupin_7"/>
    <property type="match status" value="1"/>
</dbReference>
<sequence>MTELFANTGRGALPLPSDGSAVLRTGREWRECGTPGFLIQPLLEDEDAGVRTWLMKIEPGAFAGVHSHAEVEQVYVLDGEFYDDDASYGAGDYVVRAAGTEHVSGSREGATVLLAYSRAEHAA</sequence>
<dbReference type="Proteomes" id="UP000608154">
    <property type="component" value="Unassembled WGS sequence"/>
</dbReference>
<reference evidence="2" key="2">
    <citation type="submission" date="2020-09" db="EMBL/GenBank/DDBJ databases">
        <authorList>
            <person name="Sun Q."/>
            <person name="Zhou Y."/>
        </authorList>
    </citation>
    <scope>NUCLEOTIDE SEQUENCE</scope>
    <source>
        <strain evidence="2">CGMCC 1.15095</strain>
    </source>
</reference>
<feature type="domain" description="ChrR-like cupin" evidence="1">
    <location>
        <begin position="27"/>
        <end position="113"/>
    </location>
</feature>
<dbReference type="RefSeq" id="WP_188767692.1">
    <property type="nucleotide sequence ID" value="NZ_BMHK01000002.1"/>
</dbReference>
<comment type="caution">
    <text evidence="2">The sequence shown here is derived from an EMBL/GenBank/DDBJ whole genome shotgun (WGS) entry which is preliminary data.</text>
</comment>
<dbReference type="InterPro" id="IPR011051">
    <property type="entry name" value="RmlC_Cupin_sf"/>
</dbReference>
<proteinExistence type="predicted"/>
<reference evidence="2" key="1">
    <citation type="journal article" date="2014" name="Int. J. Syst. Evol. Microbiol.">
        <title>Complete genome sequence of Corynebacterium casei LMG S-19264T (=DSM 44701T), isolated from a smear-ripened cheese.</title>
        <authorList>
            <consortium name="US DOE Joint Genome Institute (JGI-PGF)"/>
            <person name="Walter F."/>
            <person name="Albersmeier A."/>
            <person name="Kalinowski J."/>
            <person name="Ruckert C."/>
        </authorList>
    </citation>
    <scope>NUCLEOTIDE SEQUENCE</scope>
    <source>
        <strain evidence="2">CGMCC 1.15095</strain>
    </source>
</reference>
<organism evidence="2 3">
    <name type="scientific">Novosphingobium endophyticum</name>
    <dbReference type="NCBI Taxonomy" id="1955250"/>
    <lineage>
        <taxon>Bacteria</taxon>
        <taxon>Pseudomonadati</taxon>
        <taxon>Pseudomonadota</taxon>
        <taxon>Alphaproteobacteria</taxon>
        <taxon>Sphingomonadales</taxon>
        <taxon>Sphingomonadaceae</taxon>
        <taxon>Novosphingobium</taxon>
    </lineage>
</organism>
<dbReference type="Gene3D" id="2.60.120.10">
    <property type="entry name" value="Jelly Rolls"/>
    <property type="match status" value="1"/>
</dbReference>
<dbReference type="InterPro" id="IPR025979">
    <property type="entry name" value="ChrR-like_cupin_dom"/>
</dbReference>
<accession>A0A916TP17</accession>
<dbReference type="SUPFAM" id="SSF51182">
    <property type="entry name" value="RmlC-like cupins"/>
    <property type="match status" value="1"/>
</dbReference>
<gene>
    <name evidence="2" type="ORF">GCM10011494_03450</name>
</gene>
<evidence type="ECO:0000313" key="2">
    <source>
        <dbReference type="EMBL" id="GGB88465.1"/>
    </source>
</evidence>
<dbReference type="InterPro" id="IPR014710">
    <property type="entry name" value="RmlC-like_jellyroll"/>
</dbReference>
<evidence type="ECO:0000313" key="3">
    <source>
        <dbReference type="Proteomes" id="UP000608154"/>
    </source>
</evidence>
<name>A0A916TP17_9SPHN</name>
<evidence type="ECO:0000259" key="1">
    <source>
        <dbReference type="Pfam" id="PF12973"/>
    </source>
</evidence>
<keyword evidence="3" id="KW-1185">Reference proteome</keyword>
<dbReference type="EMBL" id="BMHK01000002">
    <property type="protein sequence ID" value="GGB88465.1"/>
    <property type="molecule type" value="Genomic_DNA"/>
</dbReference>
<protein>
    <recommendedName>
        <fullName evidence="1">ChrR-like cupin domain-containing protein</fullName>
    </recommendedName>
</protein>
<dbReference type="AlphaFoldDB" id="A0A916TP17"/>